<dbReference type="Pfam" id="PF00534">
    <property type="entry name" value="Glycos_transf_1"/>
    <property type="match status" value="1"/>
</dbReference>
<evidence type="ECO:0000313" key="3">
    <source>
        <dbReference type="Proteomes" id="UP000321058"/>
    </source>
</evidence>
<name>A0A512NFK8_9HYPH</name>
<dbReference type="AlphaFoldDB" id="A0A512NFK8"/>
<gene>
    <name evidence="2" type="ORF">RSO01_49070</name>
</gene>
<feature type="domain" description="Glycosyl transferase family 1" evidence="1">
    <location>
        <begin position="148"/>
        <end position="295"/>
    </location>
</feature>
<dbReference type="GO" id="GO:0016757">
    <property type="term" value="F:glycosyltransferase activity"/>
    <property type="evidence" value="ECO:0007669"/>
    <property type="project" value="InterPro"/>
</dbReference>
<dbReference type="Gene3D" id="3.40.50.2000">
    <property type="entry name" value="Glycogen Phosphorylase B"/>
    <property type="match status" value="1"/>
</dbReference>
<dbReference type="InterPro" id="IPR001296">
    <property type="entry name" value="Glyco_trans_1"/>
</dbReference>
<evidence type="ECO:0000313" key="2">
    <source>
        <dbReference type="EMBL" id="GEP57741.1"/>
    </source>
</evidence>
<dbReference type="CDD" id="cd03801">
    <property type="entry name" value="GT4_PimA-like"/>
    <property type="match status" value="1"/>
</dbReference>
<comment type="caution">
    <text evidence="2">The sequence shown here is derived from an EMBL/GenBank/DDBJ whole genome shotgun (WGS) entry which is preliminary data.</text>
</comment>
<evidence type="ECO:0000259" key="1">
    <source>
        <dbReference type="Pfam" id="PF00534"/>
    </source>
</evidence>
<dbReference type="EMBL" id="BKAJ01000087">
    <property type="protein sequence ID" value="GEP57741.1"/>
    <property type="molecule type" value="Genomic_DNA"/>
</dbReference>
<reference evidence="2 3" key="1">
    <citation type="submission" date="2019-07" db="EMBL/GenBank/DDBJ databases">
        <title>Whole genome shotgun sequence of Reyranella soli NBRC 108950.</title>
        <authorList>
            <person name="Hosoyama A."/>
            <person name="Uohara A."/>
            <person name="Ohji S."/>
            <person name="Ichikawa N."/>
        </authorList>
    </citation>
    <scope>NUCLEOTIDE SEQUENCE [LARGE SCALE GENOMIC DNA]</scope>
    <source>
        <strain evidence="2 3">NBRC 108950</strain>
    </source>
</reference>
<protein>
    <recommendedName>
        <fullName evidence="1">Glycosyl transferase family 1 domain-containing protein</fullName>
    </recommendedName>
</protein>
<dbReference type="Proteomes" id="UP000321058">
    <property type="component" value="Unassembled WGS sequence"/>
</dbReference>
<proteinExistence type="predicted"/>
<dbReference type="PANTHER" id="PTHR12526">
    <property type="entry name" value="GLYCOSYLTRANSFERASE"/>
    <property type="match status" value="1"/>
</dbReference>
<organism evidence="2 3">
    <name type="scientific">Reyranella soli</name>
    <dbReference type="NCBI Taxonomy" id="1230389"/>
    <lineage>
        <taxon>Bacteria</taxon>
        <taxon>Pseudomonadati</taxon>
        <taxon>Pseudomonadota</taxon>
        <taxon>Alphaproteobacteria</taxon>
        <taxon>Hyphomicrobiales</taxon>
        <taxon>Reyranellaceae</taxon>
        <taxon>Reyranella</taxon>
    </lineage>
</organism>
<accession>A0A512NFK8</accession>
<sequence length="324" mass="35578">MAWSMKIVLITPSGPTAHTGNRVAASRWAGILRQLGHRVRVANDYDGGAADLMVAVHAWRSADAIERFKAAFPTRPVILQLSGTDIYEYLNSDPGPTLRSMEQADRLVALNDLAWKAVPKSLRARLCVIHQSAPPLALPHRPSRRAVVVSVIGHLRDVKDPLRAAEAARLLPAMSRIRIEQVGRAYTMEWAERARAEMAINPRYQWRGDVPPAAVRRLLARSHAMVISSLSEGGANVVSEAIMAGVPVLASRVDGNVGLLGADYAGYFPVGDTNALARLLQRLERDPSLVTTMRKALARLKPLFRPAREKAALRRLLADLRRSV</sequence>
<dbReference type="NCBIfam" id="TIGR04348">
    <property type="entry name" value="selenoneine biosynthesis selenosugar synthase SenB"/>
    <property type="match status" value="1"/>
</dbReference>
<keyword evidence="3" id="KW-1185">Reference proteome</keyword>
<dbReference type="SUPFAM" id="SSF53756">
    <property type="entry name" value="UDP-Glycosyltransferase/glycogen phosphorylase"/>
    <property type="match status" value="1"/>
</dbReference>
<dbReference type="InterPro" id="IPR027627">
    <property type="entry name" value="Glycosyltransferase_put"/>
</dbReference>